<dbReference type="PANTHER" id="PTHR35563:SF2">
    <property type="entry name" value="BARREL METAL-DEPENDENT HYDROLASE, PUTATIVE (AFU_ORTHOLOGUE AFUA_1G16240)-RELATED"/>
    <property type="match status" value="1"/>
</dbReference>
<accession>A0A964TAJ0</accession>
<dbReference type="InterPro" id="IPR032466">
    <property type="entry name" value="Metal_Hydrolase"/>
</dbReference>
<reference evidence="3" key="1">
    <citation type="submission" date="2019-03" db="EMBL/GenBank/DDBJ databases">
        <title>Afifella sp. nov., isolated from activated sludge.</title>
        <authorList>
            <person name="Li Q."/>
            <person name="Liu Y."/>
        </authorList>
    </citation>
    <scope>NUCLEOTIDE SEQUENCE</scope>
    <source>
        <strain evidence="3">L72</strain>
    </source>
</reference>
<feature type="region of interest" description="Disordered" evidence="1">
    <location>
        <begin position="1"/>
        <end position="28"/>
    </location>
</feature>
<dbReference type="AlphaFoldDB" id="A0A964TAJ0"/>
<dbReference type="InterPro" id="IPR052358">
    <property type="entry name" value="Aro_Compnd_Degr_Hydrolases"/>
</dbReference>
<evidence type="ECO:0000313" key="4">
    <source>
        <dbReference type="Proteomes" id="UP000773614"/>
    </source>
</evidence>
<keyword evidence="4" id="KW-1185">Reference proteome</keyword>
<gene>
    <name evidence="3" type="ORF">E4O86_21590</name>
</gene>
<feature type="domain" description="Amidohydrolase-related" evidence="2">
    <location>
        <begin position="35"/>
        <end position="296"/>
    </location>
</feature>
<protein>
    <recommendedName>
        <fullName evidence="2">Amidohydrolase-related domain-containing protein</fullName>
    </recommendedName>
</protein>
<dbReference type="Pfam" id="PF04909">
    <property type="entry name" value="Amidohydro_2"/>
    <property type="match status" value="1"/>
</dbReference>
<dbReference type="PANTHER" id="PTHR35563">
    <property type="entry name" value="BARREL METAL-DEPENDENT HYDROLASE, PUTATIVE (AFU_ORTHOLOGUE AFUA_1G16240)-RELATED"/>
    <property type="match status" value="1"/>
</dbReference>
<dbReference type="Gene3D" id="3.20.20.140">
    <property type="entry name" value="Metal-dependent hydrolases"/>
    <property type="match status" value="1"/>
</dbReference>
<organism evidence="3 4">
    <name type="scientific">Propylenella binzhouense</name>
    <dbReference type="NCBI Taxonomy" id="2555902"/>
    <lineage>
        <taxon>Bacteria</taxon>
        <taxon>Pseudomonadati</taxon>
        <taxon>Pseudomonadota</taxon>
        <taxon>Alphaproteobacteria</taxon>
        <taxon>Hyphomicrobiales</taxon>
        <taxon>Propylenellaceae</taxon>
        <taxon>Propylenella</taxon>
    </lineage>
</organism>
<dbReference type="GO" id="GO:0016787">
    <property type="term" value="F:hydrolase activity"/>
    <property type="evidence" value="ECO:0007669"/>
    <property type="project" value="InterPro"/>
</dbReference>
<dbReference type="InterPro" id="IPR006680">
    <property type="entry name" value="Amidohydro-rel"/>
</dbReference>
<name>A0A964TAJ0_9HYPH</name>
<proteinExistence type="predicted"/>
<evidence type="ECO:0000256" key="1">
    <source>
        <dbReference type="SAM" id="MobiDB-lite"/>
    </source>
</evidence>
<sequence length="299" mass="32447">MQHAEPQPGARGIPDCLGPLAARTPPRFPVPPGAWDTHFHLFDPARAPYAPERKYSPPPARLPDYAALMQDLGLERAMLVHANLQGDDNRPLVEILAASEGRLAGVVRLPDEADAAELAAMHAAGVRGVRFAFNPQHGGVFDPILFERAEAICADRGWFIELHFAPRDLPALAPRLARARAPIVIDHMGRVDVAEGTEGAAFRLLAELAGHDHVWIKLSGADRLSREGPPYRDVVPIARALIAAAPRRMLWGTDWPHTGLFDTMPDDGALLNLLADFAPDAAVRDEILVANPLRLIGEG</sequence>
<dbReference type="SUPFAM" id="SSF51556">
    <property type="entry name" value="Metallo-dependent hydrolases"/>
    <property type="match status" value="1"/>
</dbReference>
<dbReference type="Proteomes" id="UP000773614">
    <property type="component" value="Unassembled WGS sequence"/>
</dbReference>
<dbReference type="EMBL" id="SPKJ01000148">
    <property type="protein sequence ID" value="MYZ50307.1"/>
    <property type="molecule type" value="Genomic_DNA"/>
</dbReference>
<evidence type="ECO:0000259" key="2">
    <source>
        <dbReference type="Pfam" id="PF04909"/>
    </source>
</evidence>
<evidence type="ECO:0000313" key="3">
    <source>
        <dbReference type="EMBL" id="MYZ50307.1"/>
    </source>
</evidence>
<dbReference type="OrthoDB" id="9787654at2"/>
<dbReference type="RefSeq" id="WP_161142631.1">
    <property type="nucleotide sequence ID" value="NZ_SPKJ01000148.1"/>
</dbReference>
<comment type="caution">
    <text evidence="3">The sequence shown here is derived from an EMBL/GenBank/DDBJ whole genome shotgun (WGS) entry which is preliminary data.</text>
</comment>